<comment type="function">
    <text evidence="1">May be involved in transcriptional regulation.</text>
</comment>
<feature type="domain" description="C2H2-type" evidence="9">
    <location>
        <begin position="279"/>
        <end position="303"/>
    </location>
</feature>
<dbReference type="PROSITE" id="PS50157">
    <property type="entry name" value="ZINC_FINGER_C2H2_2"/>
    <property type="match status" value="9"/>
</dbReference>
<feature type="domain" description="C2H2-type" evidence="9">
    <location>
        <begin position="76"/>
        <end position="100"/>
    </location>
</feature>
<feature type="domain" description="C2H2-type" evidence="9">
    <location>
        <begin position="166"/>
        <end position="194"/>
    </location>
</feature>
<sequence>MAPKRKKTTNALRSKKKKGVSQSRTKKDNAEGLLKFEYKCAVCDSSFDEESKLDKHLVNCNEANSVMSAMDARAHIKCNECTKVFKFKNNFLMHVQNEHSKLPGSVACHLCPVRCPNKSTLRKHIQMTHNREEYACTYCKKTFVRRAHVMRHLLQSGCNGAEVASFPCEICGANFSRKDNLIVHLRIQHILKKGYSCKYCSYTSKNFSKLVKHWQENHLEPLKFECDICGKTTSSRTSIAKHLEIHGDKKHACDVCGYSTFTAEVLKRHMFTHLKDKPHKCDICGNSYIQRLQLDRHMQKHIGNICKQCGEAFPSKVRLMVHQRVHLGLERLVCPVKECNFSNREFDSEASLRTHVKSHLGSKDYKCEVCNKTFFSEVNMKRHVATHRLDRPRRCMYCVSARAYVRGEQLLRHVRHQHSDLFRQHLAHVRNVLGKNINVDRVRKSELDSILNVLDAESDRILAYSSSDTLYGGVEKVEGNIIPVKEVEDNPLMSEKELEENLKLLLKRLVDDDVLEIFGWPNESVDTVLEKVIEHCGARSADKSRWTRVQCLRENTKHLFLYAVEDKNIARMLETHTIDQIVKHILVQVDDEQPAEC</sequence>
<keyword evidence="11" id="KW-1185">Reference proteome</keyword>
<proteinExistence type="inferred from homology"/>
<dbReference type="PANTHER" id="PTHR24379">
    <property type="entry name" value="KRAB AND ZINC FINGER DOMAIN-CONTAINING"/>
    <property type="match status" value="1"/>
</dbReference>
<accession>A0A9N9R4F6</accession>
<evidence type="ECO:0000256" key="6">
    <source>
        <dbReference type="ARBA" id="ARBA00022833"/>
    </source>
</evidence>
<keyword evidence="5 7" id="KW-0863">Zinc-finger</keyword>
<dbReference type="FunFam" id="3.30.160.60:FF:001602">
    <property type="entry name" value="Zinc finger protein 490"/>
    <property type="match status" value="1"/>
</dbReference>
<feature type="domain" description="C2H2-type" evidence="9">
    <location>
        <begin position="304"/>
        <end position="331"/>
    </location>
</feature>
<dbReference type="InterPro" id="IPR036236">
    <property type="entry name" value="Znf_C2H2_sf"/>
</dbReference>
<dbReference type="Pfam" id="PF00096">
    <property type="entry name" value="zf-C2H2"/>
    <property type="match status" value="6"/>
</dbReference>
<dbReference type="FunFam" id="3.30.160.60:FF:000446">
    <property type="entry name" value="Zinc finger protein"/>
    <property type="match status" value="1"/>
</dbReference>
<evidence type="ECO:0000256" key="5">
    <source>
        <dbReference type="ARBA" id="ARBA00022771"/>
    </source>
</evidence>
<comment type="similarity">
    <text evidence="2">Belongs to the krueppel C2H2-type zinc-finger protein family.</text>
</comment>
<feature type="domain" description="C2H2-type" evidence="9">
    <location>
        <begin position="134"/>
        <end position="152"/>
    </location>
</feature>
<reference evidence="10" key="2">
    <citation type="submission" date="2022-10" db="EMBL/GenBank/DDBJ databases">
        <authorList>
            <consortium name="ENA_rothamsted_submissions"/>
            <consortium name="culmorum"/>
            <person name="King R."/>
        </authorList>
    </citation>
    <scope>NUCLEOTIDE SEQUENCE</scope>
</reference>
<evidence type="ECO:0000256" key="8">
    <source>
        <dbReference type="SAM" id="MobiDB-lite"/>
    </source>
</evidence>
<evidence type="ECO:0000256" key="2">
    <source>
        <dbReference type="ARBA" id="ARBA00006991"/>
    </source>
</evidence>
<feature type="domain" description="C2H2-type" evidence="9">
    <location>
        <begin position="251"/>
        <end position="278"/>
    </location>
</feature>
<evidence type="ECO:0000256" key="4">
    <source>
        <dbReference type="ARBA" id="ARBA00022737"/>
    </source>
</evidence>
<dbReference type="Proteomes" id="UP001153714">
    <property type="component" value="Chromosome 2"/>
</dbReference>
<organism evidence="10 11">
    <name type="scientific">Diatraea saccharalis</name>
    <name type="common">sugarcane borer</name>
    <dbReference type="NCBI Taxonomy" id="40085"/>
    <lineage>
        <taxon>Eukaryota</taxon>
        <taxon>Metazoa</taxon>
        <taxon>Ecdysozoa</taxon>
        <taxon>Arthropoda</taxon>
        <taxon>Hexapoda</taxon>
        <taxon>Insecta</taxon>
        <taxon>Pterygota</taxon>
        <taxon>Neoptera</taxon>
        <taxon>Endopterygota</taxon>
        <taxon>Lepidoptera</taxon>
        <taxon>Glossata</taxon>
        <taxon>Ditrysia</taxon>
        <taxon>Pyraloidea</taxon>
        <taxon>Crambidae</taxon>
        <taxon>Crambinae</taxon>
        <taxon>Diatraea</taxon>
    </lineage>
</organism>
<feature type="domain" description="C2H2-type" evidence="9">
    <location>
        <begin position="337"/>
        <end position="364"/>
    </location>
</feature>
<dbReference type="Gene3D" id="3.30.160.60">
    <property type="entry name" value="Classic Zinc Finger"/>
    <property type="match status" value="8"/>
</dbReference>
<dbReference type="GO" id="GO:0008270">
    <property type="term" value="F:zinc ion binding"/>
    <property type="evidence" value="ECO:0007669"/>
    <property type="project" value="UniProtKB-KW"/>
</dbReference>
<evidence type="ECO:0000256" key="1">
    <source>
        <dbReference type="ARBA" id="ARBA00003767"/>
    </source>
</evidence>
<dbReference type="SMART" id="SM00355">
    <property type="entry name" value="ZnF_C2H2"/>
    <property type="match status" value="13"/>
</dbReference>
<dbReference type="PANTHER" id="PTHR24379:SF121">
    <property type="entry name" value="C2H2-TYPE DOMAIN-CONTAINING PROTEIN"/>
    <property type="match status" value="1"/>
</dbReference>
<dbReference type="Pfam" id="PF12874">
    <property type="entry name" value="zf-met"/>
    <property type="match status" value="1"/>
</dbReference>
<name>A0A9N9R4F6_9NEOP</name>
<feature type="domain" description="C2H2-type" evidence="9">
    <location>
        <begin position="224"/>
        <end position="251"/>
    </location>
</feature>
<dbReference type="InterPro" id="IPR013087">
    <property type="entry name" value="Znf_C2H2_type"/>
</dbReference>
<dbReference type="EMBL" id="OU893333">
    <property type="protein sequence ID" value="CAG9789352.1"/>
    <property type="molecule type" value="Genomic_DNA"/>
</dbReference>
<dbReference type="OrthoDB" id="654211at2759"/>
<keyword evidence="6" id="KW-0862">Zinc</keyword>
<dbReference type="GO" id="GO:0005634">
    <property type="term" value="C:nucleus"/>
    <property type="evidence" value="ECO:0007669"/>
    <property type="project" value="UniProtKB-ARBA"/>
</dbReference>
<evidence type="ECO:0000313" key="11">
    <source>
        <dbReference type="Proteomes" id="UP001153714"/>
    </source>
</evidence>
<evidence type="ECO:0000256" key="3">
    <source>
        <dbReference type="ARBA" id="ARBA00022723"/>
    </source>
</evidence>
<feature type="region of interest" description="Disordered" evidence="8">
    <location>
        <begin position="1"/>
        <end position="27"/>
    </location>
</feature>
<dbReference type="AlphaFoldDB" id="A0A9N9R4F6"/>
<evidence type="ECO:0000313" key="10">
    <source>
        <dbReference type="EMBL" id="CAG9789352.1"/>
    </source>
</evidence>
<feature type="compositionally biased region" description="Basic residues" evidence="8">
    <location>
        <begin position="1"/>
        <end position="19"/>
    </location>
</feature>
<evidence type="ECO:0000256" key="7">
    <source>
        <dbReference type="PROSITE-ProRule" id="PRU00042"/>
    </source>
</evidence>
<gene>
    <name evidence="10" type="ORF">DIATSA_LOCUS7092</name>
</gene>
<keyword evidence="4" id="KW-0677">Repeat</keyword>
<reference evidence="10" key="1">
    <citation type="submission" date="2021-12" db="EMBL/GenBank/DDBJ databases">
        <authorList>
            <person name="King R."/>
        </authorList>
    </citation>
    <scope>NUCLEOTIDE SEQUENCE</scope>
</reference>
<feature type="domain" description="C2H2-type" evidence="9">
    <location>
        <begin position="365"/>
        <end position="392"/>
    </location>
</feature>
<keyword evidence="3" id="KW-0479">Metal-binding</keyword>
<dbReference type="PROSITE" id="PS00028">
    <property type="entry name" value="ZINC_FINGER_C2H2_1"/>
    <property type="match status" value="4"/>
</dbReference>
<dbReference type="SUPFAM" id="SSF57667">
    <property type="entry name" value="beta-beta-alpha zinc fingers"/>
    <property type="match status" value="6"/>
</dbReference>
<protein>
    <recommendedName>
        <fullName evidence="9">C2H2-type domain-containing protein</fullName>
    </recommendedName>
</protein>
<evidence type="ECO:0000259" key="9">
    <source>
        <dbReference type="PROSITE" id="PS50157"/>
    </source>
</evidence>